<evidence type="ECO:0000313" key="8">
    <source>
        <dbReference type="Proteomes" id="UP001497525"/>
    </source>
</evidence>
<evidence type="ECO:0000256" key="1">
    <source>
        <dbReference type="ARBA" id="ARBA00004496"/>
    </source>
</evidence>
<keyword evidence="4" id="KW-0802">TPR repeat</keyword>
<comment type="caution">
    <text evidence="7">The sequence shown here is derived from an EMBL/GenBank/DDBJ whole genome shotgun (WGS) entry which is preliminary data.</text>
</comment>
<evidence type="ECO:0000256" key="2">
    <source>
        <dbReference type="ARBA" id="ARBA00022490"/>
    </source>
</evidence>
<evidence type="ECO:0000256" key="5">
    <source>
        <dbReference type="SAM" id="Coils"/>
    </source>
</evidence>
<dbReference type="GO" id="GO:0005737">
    <property type="term" value="C:cytoplasm"/>
    <property type="evidence" value="ECO:0007669"/>
    <property type="project" value="UniProtKB-SubCell"/>
</dbReference>
<keyword evidence="2" id="KW-0963">Cytoplasm</keyword>
<name>A0AAV2T7U6_CALDB</name>
<evidence type="ECO:0000256" key="4">
    <source>
        <dbReference type="ARBA" id="ARBA00022803"/>
    </source>
</evidence>
<dbReference type="GO" id="GO:0007018">
    <property type="term" value="P:microtubule-based movement"/>
    <property type="evidence" value="ECO:0007669"/>
    <property type="project" value="TreeGrafter"/>
</dbReference>
<dbReference type="GO" id="GO:0005871">
    <property type="term" value="C:kinesin complex"/>
    <property type="evidence" value="ECO:0007669"/>
    <property type="project" value="InterPro"/>
</dbReference>
<proteinExistence type="predicted"/>
<dbReference type="Gene3D" id="1.25.40.10">
    <property type="entry name" value="Tetratricopeptide repeat domain"/>
    <property type="match status" value="1"/>
</dbReference>
<organism evidence="7 8">
    <name type="scientific">Calicophoron daubneyi</name>
    <name type="common">Rumen fluke</name>
    <name type="synonym">Paramphistomum daubneyi</name>
    <dbReference type="NCBI Taxonomy" id="300641"/>
    <lineage>
        <taxon>Eukaryota</taxon>
        <taxon>Metazoa</taxon>
        <taxon>Spiralia</taxon>
        <taxon>Lophotrochozoa</taxon>
        <taxon>Platyhelminthes</taxon>
        <taxon>Trematoda</taxon>
        <taxon>Digenea</taxon>
        <taxon>Plagiorchiida</taxon>
        <taxon>Pronocephalata</taxon>
        <taxon>Paramphistomoidea</taxon>
        <taxon>Paramphistomidae</taxon>
        <taxon>Calicophoron</taxon>
    </lineage>
</organism>
<dbReference type="EMBL" id="CAXLJL010000156">
    <property type="protein sequence ID" value="CAL5133493.1"/>
    <property type="molecule type" value="Genomic_DNA"/>
</dbReference>
<keyword evidence="3" id="KW-0677">Repeat</keyword>
<dbReference type="PANTHER" id="PTHR45783">
    <property type="entry name" value="KINESIN LIGHT CHAIN"/>
    <property type="match status" value="1"/>
</dbReference>
<gene>
    <name evidence="7" type="ORF">CDAUBV1_LOCUS6723</name>
</gene>
<feature type="coiled-coil region" evidence="5">
    <location>
        <begin position="169"/>
        <end position="203"/>
    </location>
</feature>
<feature type="region of interest" description="Disordered" evidence="6">
    <location>
        <begin position="273"/>
        <end position="358"/>
    </location>
</feature>
<evidence type="ECO:0000256" key="3">
    <source>
        <dbReference type="ARBA" id="ARBA00022737"/>
    </source>
</evidence>
<reference evidence="7" key="1">
    <citation type="submission" date="2024-06" db="EMBL/GenBank/DDBJ databases">
        <authorList>
            <person name="Liu X."/>
            <person name="Lenzi L."/>
            <person name="Haldenby T S."/>
            <person name="Uol C."/>
        </authorList>
    </citation>
    <scope>NUCLEOTIDE SEQUENCE</scope>
</reference>
<accession>A0AAV2T7U6</accession>
<dbReference type="SUPFAM" id="SSF48452">
    <property type="entry name" value="TPR-like"/>
    <property type="match status" value="1"/>
</dbReference>
<evidence type="ECO:0000313" key="7">
    <source>
        <dbReference type="EMBL" id="CAL5133493.1"/>
    </source>
</evidence>
<dbReference type="GO" id="GO:0019894">
    <property type="term" value="F:kinesin binding"/>
    <property type="evidence" value="ECO:0007669"/>
    <property type="project" value="TreeGrafter"/>
</dbReference>
<dbReference type="PANTHER" id="PTHR45783:SF3">
    <property type="entry name" value="KINESIN LIGHT CHAIN"/>
    <property type="match status" value="1"/>
</dbReference>
<feature type="compositionally biased region" description="Polar residues" evidence="6">
    <location>
        <begin position="300"/>
        <end position="320"/>
    </location>
</feature>
<dbReference type="Proteomes" id="UP001497525">
    <property type="component" value="Unassembled WGS sequence"/>
</dbReference>
<dbReference type="InterPro" id="IPR011990">
    <property type="entry name" value="TPR-like_helical_dom_sf"/>
</dbReference>
<dbReference type="AlphaFoldDB" id="A0AAV2T7U6"/>
<dbReference type="InterPro" id="IPR002151">
    <property type="entry name" value="Kinesin_light"/>
</dbReference>
<feature type="compositionally biased region" description="Basic and acidic residues" evidence="6">
    <location>
        <begin position="323"/>
        <end position="340"/>
    </location>
</feature>
<sequence>MQHRKGKNTDETVVRTIYDEEVRQCSNKWGSRVVLVIDNQCESYAVFFVGQSSFVCLLVMGSAERSGWKANSFEEYLLKYTLEHLLRGINHNITENEKELRTLYCKALSGDQVNLQSRCEESVIEQKTELLQGKSELVASATEDVRLLRHILAYAELVESALIKSKLRSARLREENSWLQDELKNFAEKNRSEEQRVDSLCKRIAHSAFLYYQRHNRNDDLVPFVVSDASQDTAVADDHSTKLEKVLSAIRPHLAEANRLDKKIEEPLMAKEPVAQPSNPGGVFGGASGSGDDSRENLIHVTSNVLRPNGENSSNSTKLTLTELRDLMLGDSTKDARKQSETGMPSRKGRTSLVSDKQSKLHKEMLDDCIMSDLEKETLKQCMKTLEPDGQVSQRSTGKADGSLQDYVERFIRSSRRSDKLNMFIDLVGQFNHKEMHSPGIGLCSMAINVLKACEHELRLGKRGKSKQAASTSTAPTPKEAVVSTGDPEYISLVNDLCKLLNVASLMYKSRNEMSKAAECLKDLLKIRRSTKTWKQPSVAAALTTLSSIQSSMKDHNSAIANARKALQLRREILNMGENVVDMATGQLAIAKQATSLALMLMYKNHSEQKRLRYHRFPFREATEIPSLLNEAVRTQTTLSAHIYPGGLPLFANDWDSSVSEKLPSTIGDSLRSSGSPGKLQLNPIQYCLTVSRIALSIYYISARKWMKAQKQLNMNLSQLNNLLPEVVQGQPSNISRSALHLTKITCLKCLLYICRSTDQSAKAGEVTEQITQLDPIFRMTDEIVEEDMIRMCQDCLLSAN</sequence>
<keyword evidence="5" id="KW-0175">Coiled coil</keyword>
<protein>
    <submittedName>
        <fullName evidence="7">Uncharacterized protein</fullName>
    </submittedName>
</protein>
<evidence type="ECO:0000256" key="6">
    <source>
        <dbReference type="SAM" id="MobiDB-lite"/>
    </source>
</evidence>
<comment type="subcellular location">
    <subcellularLocation>
        <location evidence="1">Cytoplasm</location>
    </subcellularLocation>
</comment>
<feature type="region of interest" description="Disordered" evidence="6">
    <location>
        <begin position="462"/>
        <end position="482"/>
    </location>
</feature>